<gene>
    <name evidence="1" type="ORF">CTEN210_00918</name>
</gene>
<organism evidence="1 2">
    <name type="scientific">Chaetoceros tenuissimus</name>
    <dbReference type="NCBI Taxonomy" id="426638"/>
    <lineage>
        <taxon>Eukaryota</taxon>
        <taxon>Sar</taxon>
        <taxon>Stramenopiles</taxon>
        <taxon>Ochrophyta</taxon>
        <taxon>Bacillariophyta</taxon>
        <taxon>Coscinodiscophyceae</taxon>
        <taxon>Chaetocerotophycidae</taxon>
        <taxon>Chaetocerotales</taxon>
        <taxon>Chaetocerotaceae</taxon>
        <taxon>Chaetoceros</taxon>
    </lineage>
</organism>
<sequence length="87" mass="9907">MTHWLVSMLCVRSNTAQDNDVVLKISSTGANDLYLMYQRQVDANRDIPAYVNQVVITEQKEELQSQSFIKKALGEGDKYVHDNWGGM</sequence>
<dbReference type="AlphaFoldDB" id="A0AAD3CGG5"/>
<accession>A0AAD3CGG5</accession>
<dbReference type="EMBL" id="BLLK01000019">
    <property type="protein sequence ID" value="GFH44444.1"/>
    <property type="molecule type" value="Genomic_DNA"/>
</dbReference>
<keyword evidence="2" id="KW-1185">Reference proteome</keyword>
<evidence type="ECO:0000313" key="1">
    <source>
        <dbReference type="EMBL" id="GFH44444.1"/>
    </source>
</evidence>
<comment type="caution">
    <text evidence="1">The sequence shown here is derived from an EMBL/GenBank/DDBJ whole genome shotgun (WGS) entry which is preliminary data.</text>
</comment>
<dbReference type="Proteomes" id="UP001054902">
    <property type="component" value="Unassembled WGS sequence"/>
</dbReference>
<protein>
    <submittedName>
        <fullName evidence="1">Uncharacterized protein</fullName>
    </submittedName>
</protein>
<proteinExistence type="predicted"/>
<name>A0AAD3CGG5_9STRA</name>
<reference evidence="1 2" key="1">
    <citation type="journal article" date="2021" name="Sci. Rep.">
        <title>The genome of the diatom Chaetoceros tenuissimus carries an ancient integrated fragment of an extant virus.</title>
        <authorList>
            <person name="Hongo Y."/>
            <person name="Kimura K."/>
            <person name="Takaki Y."/>
            <person name="Yoshida Y."/>
            <person name="Baba S."/>
            <person name="Kobayashi G."/>
            <person name="Nagasaki K."/>
            <person name="Hano T."/>
            <person name="Tomaru Y."/>
        </authorList>
    </citation>
    <scope>NUCLEOTIDE SEQUENCE [LARGE SCALE GENOMIC DNA]</scope>
    <source>
        <strain evidence="1 2">NIES-3715</strain>
    </source>
</reference>
<evidence type="ECO:0000313" key="2">
    <source>
        <dbReference type="Proteomes" id="UP001054902"/>
    </source>
</evidence>